<feature type="transmembrane region" description="Helical" evidence="1">
    <location>
        <begin position="21"/>
        <end position="43"/>
    </location>
</feature>
<dbReference type="Proteomes" id="UP000236725">
    <property type="component" value="Unassembled WGS sequence"/>
</dbReference>
<keyword evidence="1" id="KW-1133">Transmembrane helix</keyword>
<organism evidence="3 4">
    <name type="scientific">Parabacteroides chinchillae</name>
    <dbReference type="NCBI Taxonomy" id="871327"/>
    <lineage>
        <taxon>Bacteria</taxon>
        <taxon>Pseudomonadati</taxon>
        <taxon>Bacteroidota</taxon>
        <taxon>Bacteroidia</taxon>
        <taxon>Bacteroidales</taxon>
        <taxon>Tannerellaceae</taxon>
        <taxon>Parabacteroides</taxon>
    </lineage>
</organism>
<keyword evidence="1" id="KW-0472">Membrane</keyword>
<gene>
    <name evidence="3" type="ORF">SAMN05444001_11930</name>
</gene>
<feature type="transmembrane region" description="Helical" evidence="1">
    <location>
        <begin position="219"/>
        <end position="238"/>
    </location>
</feature>
<reference evidence="3 4" key="1">
    <citation type="submission" date="2016-10" db="EMBL/GenBank/DDBJ databases">
        <authorList>
            <person name="Varghese N."/>
            <person name="Submissions S."/>
        </authorList>
    </citation>
    <scope>NUCLEOTIDE SEQUENCE [LARGE SCALE GENOMIC DNA]</scope>
    <source>
        <strain evidence="3 4">DSM 29073</strain>
    </source>
</reference>
<comment type="caution">
    <text evidence="3">The sequence shown here is derived from an EMBL/GenBank/DDBJ whole genome shotgun (WGS) entry which is preliminary data.</text>
</comment>
<dbReference type="EMBL" id="FNVS01000019">
    <property type="protein sequence ID" value="SEG19181.1"/>
    <property type="molecule type" value="Genomic_DNA"/>
</dbReference>
<evidence type="ECO:0000313" key="3">
    <source>
        <dbReference type="EMBL" id="SEG19181.1"/>
    </source>
</evidence>
<evidence type="ECO:0000259" key="2">
    <source>
        <dbReference type="Pfam" id="PF07670"/>
    </source>
</evidence>
<feature type="transmembrane region" description="Helical" evidence="1">
    <location>
        <begin position="63"/>
        <end position="81"/>
    </location>
</feature>
<feature type="transmembrane region" description="Helical" evidence="1">
    <location>
        <begin position="174"/>
        <end position="192"/>
    </location>
</feature>
<evidence type="ECO:0000256" key="1">
    <source>
        <dbReference type="SAM" id="Phobius"/>
    </source>
</evidence>
<sequence length="310" mass="34323">MNRIWQCVKKALPKAAKTCIWLLKIILPISLLVRLLQYSGLLAKISALLAPAFSFVGLPGETAIVFITSIFSPLYAPIALISSMSLGVREATILALMCLTSHNLMVESSVQAKTGSSFWGMTGLRFVMSFIIAFFLNQVMPHDGWGHVGTTESAAVCDSLLEVLVLWFTSSMKVLVSILLIVTVLMILHYVLDEFRLMKGLSTALSPMMKVFGLSENSAFLWLVGNVIGLAYGGAIMVEQMDNKQLTYSEGNLLNYHLAVCHSLLEDTIIFAAIGIPALWILGTRLFFAITVVWVRKGYSYIYTRRIERI</sequence>
<keyword evidence="1" id="KW-0812">Transmembrane</keyword>
<accession>A0A8G2F5A4</accession>
<evidence type="ECO:0000313" key="4">
    <source>
        <dbReference type="Proteomes" id="UP000236725"/>
    </source>
</evidence>
<feature type="transmembrane region" description="Helical" evidence="1">
    <location>
        <begin position="269"/>
        <end position="295"/>
    </location>
</feature>
<dbReference type="Pfam" id="PF07670">
    <property type="entry name" value="Gate"/>
    <property type="match status" value="1"/>
</dbReference>
<dbReference type="AlphaFoldDB" id="A0A8G2F5A4"/>
<proteinExistence type="predicted"/>
<feature type="domain" description="Nucleoside transporter/FeoB GTPase Gate" evidence="2">
    <location>
        <begin position="20"/>
        <end position="100"/>
    </location>
</feature>
<name>A0A8G2F5A4_9BACT</name>
<dbReference type="InterPro" id="IPR011642">
    <property type="entry name" value="Gate_dom"/>
</dbReference>
<protein>
    <submittedName>
        <fullName evidence="3">Nucleoside recognition</fullName>
    </submittedName>
</protein>
<feature type="transmembrane region" description="Helical" evidence="1">
    <location>
        <begin position="118"/>
        <end position="136"/>
    </location>
</feature>
<keyword evidence="4" id="KW-1185">Reference proteome</keyword>
<dbReference type="RefSeq" id="WP_234999390.1">
    <property type="nucleotide sequence ID" value="NZ_FNVS01000019.1"/>
</dbReference>